<dbReference type="InterPro" id="IPR050509">
    <property type="entry name" value="CoA-transferase_III"/>
</dbReference>
<dbReference type="PANTHER" id="PTHR48228">
    <property type="entry name" value="SUCCINYL-COA--D-CITRAMALATE COA-TRANSFERASE"/>
    <property type="match status" value="1"/>
</dbReference>
<dbReference type="SUPFAM" id="SSF89796">
    <property type="entry name" value="CoA-transferase family III (CaiB/BaiF)"/>
    <property type="match status" value="2"/>
</dbReference>
<dbReference type="AlphaFoldDB" id="A0A4Q1KI90"/>
<organism evidence="2 3">
    <name type="scientific">Sphingobium fluviale</name>
    <dbReference type="NCBI Taxonomy" id="2506423"/>
    <lineage>
        <taxon>Bacteria</taxon>
        <taxon>Pseudomonadati</taxon>
        <taxon>Pseudomonadota</taxon>
        <taxon>Alphaproteobacteria</taxon>
        <taxon>Sphingomonadales</taxon>
        <taxon>Sphingomonadaceae</taxon>
        <taxon>Sphingobium</taxon>
    </lineage>
</organism>
<dbReference type="InterPro" id="IPR044855">
    <property type="entry name" value="CoA-Trfase_III_dom3_sf"/>
</dbReference>
<dbReference type="Gene3D" id="3.30.1540.10">
    <property type="entry name" value="formyl-coa transferase, domain 3"/>
    <property type="match status" value="2"/>
</dbReference>
<dbReference type="Proteomes" id="UP000290958">
    <property type="component" value="Unassembled WGS sequence"/>
</dbReference>
<dbReference type="Gene3D" id="3.40.50.10540">
    <property type="entry name" value="Crotonobetainyl-coa:carnitine coa-transferase, domain 1"/>
    <property type="match status" value="2"/>
</dbReference>
<comment type="caution">
    <text evidence="2">The sequence shown here is derived from an EMBL/GenBank/DDBJ whole genome shotgun (WGS) entry which is preliminary data.</text>
</comment>
<protein>
    <submittedName>
        <fullName evidence="2">CoA transferase</fullName>
    </submittedName>
</protein>
<evidence type="ECO:0000313" key="2">
    <source>
        <dbReference type="EMBL" id="RXR29518.1"/>
    </source>
</evidence>
<dbReference type="InterPro" id="IPR023606">
    <property type="entry name" value="CoA-Trfase_III_dom_1_sf"/>
</dbReference>
<keyword evidence="1 2" id="KW-0808">Transferase</keyword>
<dbReference type="RefSeq" id="WP_129403708.1">
    <property type="nucleotide sequence ID" value="NZ_SBKP01000004.1"/>
</dbReference>
<dbReference type="InterPro" id="IPR003673">
    <property type="entry name" value="CoA-Trfase_fam_III"/>
</dbReference>
<keyword evidence="3" id="KW-1185">Reference proteome</keyword>
<dbReference type="Pfam" id="PF02515">
    <property type="entry name" value="CoA_transf_3"/>
    <property type="match status" value="2"/>
</dbReference>
<name>A0A4Q1KI90_9SPHN</name>
<dbReference type="EMBL" id="SBKP01000004">
    <property type="protein sequence ID" value="RXR29518.1"/>
    <property type="molecule type" value="Genomic_DNA"/>
</dbReference>
<reference evidence="3" key="1">
    <citation type="submission" date="2019-01" db="EMBL/GenBank/DDBJ databases">
        <title>Cytophagaceae bacterium strain CAR-16.</title>
        <authorList>
            <person name="Chen W.-M."/>
        </authorList>
    </citation>
    <scope>NUCLEOTIDE SEQUENCE [LARGE SCALE GENOMIC DNA]</scope>
    <source>
        <strain evidence="3">CHR27</strain>
    </source>
</reference>
<accession>A0A4Q1KI90</accession>
<dbReference type="OrthoDB" id="9806585at2"/>
<gene>
    <name evidence="2" type="ORF">EQG66_06090</name>
</gene>
<evidence type="ECO:0000313" key="3">
    <source>
        <dbReference type="Proteomes" id="UP000290958"/>
    </source>
</evidence>
<dbReference type="PANTHER" id="PTHR48228:SF6">
    <property type="entry name" value="L-CARNITINE COA-TRANSFERASE"/>
    <property type="match status" value="1"/>
</dbReference>
<evidence type="ECO:0000256" key="1">
    <source>
        <dbReference type="ARBA" id="ARBA00022679"/>
    </source>
</evidence>
<sequence length="790" mass="84050">MLSDPLPQPVSAALAGVRVLDIVSGGMALTGRVLADFGALVTRVDFQNGGQGRSDPDRAITRTDIEQLALGRGKLALAIDRAVPADRDRLLNAIRDCDILIDDGGLAALEDARFANAALRAANPALIILNLSDFGEASPLACWRATNPVLHALSGGLSRSGRPGHPPVMPPEAIAKACAAVHAAFVALLAFTERLESGRGDLIDFSILDGVVQALDPGFGVNGSAAAGVRASELPRGRPDVHHQYPIIPCADGYVRLCVLSPRQWQAMFKWMGEPAEFADPAYEQLRTRFNSTTLVPAIARFFADKTRAELEQQGQAIGVPTAALQSADEAIDSDQNRSRQLYEAHRLRGVDIRLPRAPVEVDGTRLPLTTPDRDAQRARAALLRNDTGVPRAQSAGPLQGLRVIDMGVIVVGAETGRLLADAGADVIKIENPAFPDGVRQTQDGSVMSPSFAAGGRNKRSLSLNLRDPEGKALFLDLVAQADVLLSNFKPGTLDALGFDDETLRAINPGLVSIQSSAFGSTGPRSRQLGYGPLVRAATGLSALWCSLDDPGSFSDAMTVYPDHVAGRLGALSALALLVQRKATGAGGKATIAQAEIILDHLGVDMAVASLRAQGQQIDDDPDAPWGVYPCGGDDDWCVVTIENDAQWTALARLIGFEGHDTANRSDRARHRPAIEHALTSWLAERSSYEAMERLQASGVPAGAMLRVADMPGFPHFVSRGFFREIAHPAIPAPFLVEARPVRAQNMPDPDQAPAPLIGQDSDAVLSDWLGLSPSQMQDLMARNIIGTIR</sequence>
<proteinExistence type="predicted"/>
<dbReference type="GO" id="GO:0016740">
    <property type="term" value="F:transferase activity"/>
    <property type="evidence" value="ECO:0007669"/>
    <property type="project" value="UniProtKB-KW"/>
</dbReference>